<keyword evidence="1" id="KW-0732">Signal</keyword>
<evidence type="ECO:0000256" key="1">
    <source>
        <dbReference type="SAM" id="SignalP"/>
    </source>
</evidence>
<protein>
    <recommendedName>
        <fullName evidence="4">DUF4136 domain-containing protein</fullName>
    </recommendedName>
</protein>
<proteinExistence type="predicted"/>
<dbReference type="PROSITE" id="PS51257">
    <property type="entry name" value="PROKAR_LIPOPROTEIN"/>
    <property type="match status" value="1"/>
</dbReference>
<organism evidence="2 3">
    <name type="scientific">Mucilaginibacter auburnensis</name>
    <dbReference type="NCBI Taxonomy" id="1457233"/>
    <lineage>
        <taxon>Bacteria</taxon>
        <taxon>Pseudomonadati</taxon>
        <taxon>Bacteroidota</taxon>
        <taxon>Sphingobacteriia</taxon>
        <taxon>Sphingobacteriales</taxon>
        <taxon>Sphingobacteriaceae</taxon>
        <taxon>Mucilaginibacter</taxon>
    </lineage>
</organism>
<dbReference type="OrthoDB" id="6078026at2"/>
<evidence type="ECO:0008006" key="4">
    <source>
        <dbReference type="Google" id="ProtNLM"/>
    </source>
</evidence>
<reference evidence="2 3" key="1">
    <citation type="submission" date="2017-11" db="EMBL/GenBank/DDBJ databases">
        <title>Genomic Encyclopedia of Archaeal and Bacterial Type Strains, Phase II (KMG-II): From Individual Species to Whole Genera.</title>
        <authorList>
            <person name="Goeker M."/>
        </authorList>
    </citation>
    <scope>NUCLEOTIDE SEQUENCE [LARGE SCALE GENOMIC DNA]</scope>
    <source>
        <strain evidence="2 3">DSM 28175</strain>
    </source>
</reference>
<feature type="signal peptide" evidence="1">
    <location>
        <begin position="1"/>
        <end position="21"/>
    </location>
</feature>
<accession>A0A2H9VQE8</accession>
<dbReference type="EMBL" id="PGFJ01000001">
    <property type="protein sequence ID" value="PJJ83034.1"/>
    <property type="molecule type" value="Genomic_DNA"/>
</dbReference>
<gene>
    <name evidence="2" type="ORF">CLV57_0008</name>
</gene>
<keyword evidence="3" id="KW-1185">Reference proteome</keyword>
<evidence type="ECO:0000313" key="2">
    <source>
        <dbReference type="EMBL" id="PJJ83034.1"/>
    </source>
</evidence>
<sequence length="220" mass="24858">MKNKVTIFIALAALLAGCSTTTEITSSWRKPNATADNFDHIFVAALTTNIAAKQAVENGIQEKLQEQGIKVDKSLDAFPPDFNNNNAQRKDLVLSRIQGTGSDGILTIALLKEDTETHYRPGMGMWNPGLRYGYYNSFWNYYNNWYPSLYDPGYYDETKVYYLETNLYNAKTEQLIWTAQSKTYDPTSINSFLKGYLKTIQEQMVKDGLIKPTAAITASK</sequence>
<feature type="chain" id="PRO_5014174823" description="DUF4136 domain-containing protein" evidence="1">
    <location>
        <begin position="22"/>
        <end position="220"/>
    </location>
</feature>
<comment type="caution">
    <text evidence="2">The sequence shown here is derived from an EMBL/GenBank/DDBJ whole genome shotgun (WGS) entry which is preliminary data.</text>
</comment>
<dbReference type="RefSeq" id="WP_100339336.1">
    <property type="nucleotide sequence ID" value="NZ_PGFJ01000001.1"/>
</dbReference>
<dbReference type="Proteomes" id="UP000242687">
    <property type="component" value="Unassembled WGS sequence"/>
</dbReference>
<name>A0A2H9VQE8_9SPHI</name>
<evidence type="ECO:0000313" key="3">
    <source>
        <dbReference type="Proteomes" id="UP000242687"/>
    </source>
</evidence>
<dbReference type="AlphaFoldDB" id="A0A2H9VQE8"/>